<dbReference type="InterPro" id="IPR048284">
    <property type="entry name" value="EryCIII-like_N"/>
</dbReference>
<evidence type="ECO:0000259" key="5">
    <source>
        <dbReference type="Pfam" id="PF21036"/>
    </source>
</evidence>
<proteinExistence type="inferred from homology"/>
<name>A0ABU2S6I2_9ACTN</name>
<dbReference type="InterPro" id="IPR050426">
    <property type="entry name" value="Glycosyltransferase_28"/>
</dbReference>
<evidence type="ECO:0000256" key="3">
    <source>
        <dbReference type="ARBA" id="ARBA00022679"/>
    </source>
</evidence>
<organism evidence="6 7">
    <name type="scientific">Streptomyces johnsoniae</name>
    <dbReference type="NCBI Taxonomy" id="3075532"/>
    <lineage>
        <taxon>Bacteria</taxon>
        <taxon>Bacillati</taxon>
        <taxon>Actinomycetota</taxon>
        <taxon>Actinomycetes</taxon>
        <taxon>Kitasatosporales</taxon>
        <taxon>Streptomycetaceae</taxon>
        <taxon>Streptomyces</taxon>
    </lineage>
</organism>
<dbReference type="InterPro" id="IPR002213">
    <property type="entry name" value="UDP_glucos_trans"/>
</dbReference>
<dbReference type="RefSeq" id="WP_311618848.1">
    <property type="nucleotide sequence ID" value="NZ_JAVREV010000010.1"/>
</dbReference>
<keyword evidence="7" id="KW-1185">Reference proteome</keyword>
<gene>
    <name evidence="6" type="ORF">RM779_18565</name>
</gene>
<keyword evidence="2" id="KW-0328">Glycosyltransferase</keyword>
<dbReference type="CDD" id="cd03784">
    <property type="entry name" value="GT1_Gtf-like"/>
    <property type="match status" value="1"/>
</dbReference>
<dbReference type="Pfam" id="PF06722">
    <property type="entry name" value="EryCIII-like_C"/>
    <property type="match status" value="1"/>
</dbReference>
<reference evidence="7" key="1">
    <citation type="submission" date="2023-07" db="EMBL/GenBank/DDBJ databases">
        <title>30 novel species of actinomycetes from the DSMZ collection.</title>
        <authorList>
            <person name="Nouioui I."/>
        </authorList>
    </citation>
    <scope>NUCLEOTIDE SEQUENCE [LARGE SCALE GENOMIC DNA]</scope>
    <source>
        <strain evidence="7">DSM 41886</strain>
    </source>
</reference>
<comment type="caution">
    <text evidence="6">The sequence shown here is derived from an EMBL/GenBank/DDBJ whole genome shotgun (WGS) entry which is preliminary data.</text>
</comment>
<feature type="domain" description="Erythromycin biosynthesis protein CIII-like N-terminal" evidence="5">
    <location>
        <begin position="16"/>
        <end position="153"/>
    </location>
</feature>
<dbReference type="SUPFAM" id="SSF53756">
    <property type="entry name" value="UDP-Glycosyltransferase/glycogen phosphorylase"/>
    <property type="match status" value="1"/>
</dbReference>
<dbReference type="Gene3D" id="3.40.50.2000">
    <property type="entry name" value="Glycogen Phosphorylase B"/>
    <property type="match status" value="2"/>
</dbReference>
<dbReference type="Proteomes" id="UP001183615">
    <property type="component" value="Unassembled WGS sequence"/>
</dbReference>
<protein>
    <submittedName>
        <fullName evidence="6">DUF1205 domain-containing protein</fullName>
    </submittedName>
</protein>
<evidence type="ECO:0000256" key="2">
    <source>
        <dbReference type="ARBA" id="ARBA00022676"/>
    </source>
</evidence>
<comment type="similarity">
    <text evidence="1">Belongs to the glycosyltransferase 28 family.</text>
</comment>
<accession>A0ABU2S6I2</accession>
<dbReference type="EMBL" id="JAVREV010000010">
    <property type="protein sequence ID" value="MDT0444587.1"/>
    <property type="molecule type" value="Genomic_DNA"/>
</dbReference>
<dbReference type="InterPro" id="IPR010610">
    <property type="entry name" value="EryCIII-like_C"/>
</dbReference>
<feature type="domain" description="Erythromycin biosynthesis protein CIII-like C-terminal" evidence="4">
    <location>
        <begin position="170"/>
        <end position="314"/>
    </location>
</feature>
<dbReference type="PANTHER" id="PTHR48050:SF13">
    <property type="entry name" value="STEROL 3-BETA-GLUCOSYLTRANSFERASE UGT80A2"/>
    <property type="match status" value="1"/>
</dbReference>
<dbReference type="PANTHER" id="PTHR48050">
    <property type="entry name" value="STEROL 3-BETA-GLUCOSYLTRANSFERASE"/>
    <property type="match status" value="1"/>
</dbReference>
<evidence type="ECO:0000313" key="6">
    <source>
        <dbReference type="EMBL" id="MDT0444587.1"/>
    </source>
</evidence>
<evidence type="ECO:0000313" key="7">
    <source>
        <dbReference type="Proteomes" id="UP001183615"/>
    </source>
</evidence>
<keyword evidence="3" id="KW-0808">Transferase</keyword>
<sequence length="324" mass="35422">MAIIGQCYPLGDPDKGMVAELIGFTRSWRPDLVLWDPLCLPAAVAARVTGAAHARILWGQDKMGWGWEKVSGRSAARDPMARWLAQLLERHDLDFGEDLILGQWSLDLVPQAARLPLDTRTVPLRWVPYNEAAVLPDWLREPPARPRVCLTLGVSSRALFGKDTGFPLEETLETVAGLDIEVVATLNRAQLTGIGPLPENVRAVDFVPLNQLLPSCAAIVHHGGWGTFSVAATHGIPQVILPVPTWDERVAARYAALRDAGPLVDPQGLTPRELRRQLVRVLDEPAFGEGAARLKADRLAAPSPPEIVPVLERLTAHHRAAPNH</sequence>
<evidence type="ECO:0000259" key="4">
    <source>
        <dbReference type="Pfam" id="PF06722"/>
    </source>
</evidence>
<dbReference type="Pfam" id="PF21036">
    <property type="entry name" value="EryCIII-like_N"/>
    <property type="match status" value="1"/>
</dbReference>
<evidence type="ECO:0000256" key="1">
    <source>
        <dbReference type="ARBA" id="ARBA00006962"/>
    </source>
</evidence>